<evidence type="ECO:0000256" key="1">
    <source>
        <dbReference type="SAM" id="MobiDB-lite"/>
    </source>
</evidence>
<feature type="region of interest" description="Disordered" evidence="1">
    <location>
        <begin position="1"/>
        <end position="22"/>
    </location>
</feature>
<dbReference type="STRING" id="1227456.C450_18604"/>
<sequence>MTAAEPMEPRDRSVPSIPNKLDRTDNLTEGMIYYTVEYTEACTPTWGDASGNRTWMSPGTMASSFYGETEPLRAGSARSCRLILPSLGRVQASAEPLRTPRQHLDDLGLIEP</sequence>
<dbReference type="Proteomes" id="UP000011625">
    <property type="component" value="Unassembled WGS sequence"/>
</dbReference>
<comment type="caution">
    <text evidence="2">The sequence shown here is derived from an EMBL/GenBank/DDBJ whole genome shotgun (WGS) entry which is preliminary data.</text>
</comment>
<dbReference type="AlphaFoldDB" id="M0MUQ7"/>
<evidence type="ECO:0000313" key="2">
    <source>
        <dbReference type="EMBL" id="EMA49033.1"/>
    </source>
</evidence>
<name>M0MUQ7_9EURY</name>
<protein>
    <submittedName>
        <fullName evidence="2">Uncharacterized protein</fullName>
    </submittedName>
</protein>
<reference evidence="2 3" key="1">
    <citation type="journal article" date="2014" name="PLoS Genet.">
        <title>Phylogenetically driven sequencing of extremely halophilic archaea reveals strategies for static and dynamic osmo-response.</title>
        <authorList>
            <person name="Becker E.A."/>
            <person name="Seitzer P.M."/>
            <person name="Tritt A."/>
            <person name="Larsen D."/>
            <person name="Krusor M."/>
            <person name="Yao A.I."/>
            <person name="Wu D."/>
            <person name="Madern D."/>
            <person name="Eisen J.A."/>
            <person name="Darling A.E."/>
            <person name="Facciotti M.T."/>
        </authorList>
    </citation>
    <scope>NUCLEOTIDE SEQUENCE [LARGE SCALE GENOMIC DNA]</scope>
    <source>
        <strain evidence="2 3">DSM 8989</strain>
    </source>
</reference>
<keyword evidence="3" id="KW-1185">Reference proteome</keyword>
<dbReference type="PATRIC" id="fig|1227456.3.peg.3783"/>
<proteinExistence type="predicted"/>
<evidence type="ECO:0000313" key="3">
    <source>
        <dbReference type="Proteomes" id="UP000011625"/>
    </source>
</evidence>
<organism evidence="2 3">
    <name type="scientific">Halococcus salifodinae DSM 8989</name>
    <dbReference type="NCBI Taxonomy" id="1227456"/>
    <lineage>
        <taxon>Archaea</taxon>
        <taxon>Methanobacteriati</taxon>
        <taxon>Methanobacteriota</taxon>
        <taxon>Stenosarchaea group</taxon>
        <taxon>Halobacteria</taxon>
        <taxon>Halobacteriales</taxon>
        <taxon>Halococcaceae</taxon>
        <taxon>Halococcus</taxon>
    </lineage>
</organism>
<dbReference type="EMBL" id="AOME01000080">
    <property type="protein sequence ID" value="EMA49033.1"/>
    <property type="molecule type" value="Genomic_DNA"/>
</dbReference>
<accession>M0MUQ7</accession>
<gene>
    <name evidence="2" type="ORF">C450_18604</name>
</gene>